<protein>
    <submittedName>
        <fullName evidence="2">Uncharacterized protein</fullName>
    </submittedName>
</protein>
<evidence type="ECO:0000313" key="2">
    <source>
        <dbReference type="EMBL" id="SFB86131.1"/>
    </source>
</evidence>
<dbReference type="AlphaFoldDB" id="A0A1I1EGC6"/>
<evidence type="ECO:0000256" key="1">
    <source>
        <dbReference type="SAM" id="Phobius"/>
    </source>
</evidence>
<evidence type="ECO:0000313" key="3">
    <source>
        <dbReference type="Proteomes" id="UP000182192"/>
    </source>
</evidence>
<reference evidence="2 3" key="1">
    <citation type="submission" date="2016-10" db="EMBL/GenBank/DDBJ databases">
        <authorList>
            <person name="de Groot N.N."/>
        </authorList>
    </citation>
    <scope>NUCLEOTIDE SEQUENCE [LARGE SCALE GENOMIC DNA]</scope>
    <source>
        <strain evidence="2 3">AR67</strain>
    </source>
</reference>
<feature type="transmembrane region" description="Helical" evidence="1">
    <location>
        <begin position="20"/>
        <end position="41"/>
    </location>
</feature>
<dbReference type="Proteomes" id="UP000182192">
    <property type="component" value="Unassembled WGS sequence"/>
</dbReference>
<proteinExistence type="predicted"/>
<organism evidence="2 3">
    <name type="scientific">Ruminococcus albus</name>
    <dbReference type="NCBI Taxonomy" id="1264"/>
    <lineage>
        <taxon>Bacteria</taxon>
        <taxon>Bacillati</taxon>
        <taxon>Bacillota</taxon>
        <taxon>Clostridia</taxon>
        <taxon>Eubacteriales</taxon>
        <taxon>Oscillospiraceae</taxon>
        <taxon>Ruminococcus</taxon>
    </lineage>
</organism>
<dbReference type="RefSeq" id="WP_074960063.1">
    <property type="nucleotide sequence ID" value="NZ_FOKQ01000004.1"/>
</dbReference>
<gene>
    <name evidence="2" type="ORF">SAMN02910406_00685</name>
</gene>
<dbReference type="Gene3D" id="3.80.10.10">
    <property type="entry name" value="Ribonuclease Inhibitor"/>
    <property type="match status" value="1"/>
</dbReference>
<keyword evidence="1" id="KW-1133">Transmembrane helix</keyword>
<dbReference type="EMBL" id="FOKQ01000004">
    <property type="protein sequence ID" value="SFB86131.1"/>
    <property type="molecule type" value="Genomic_DNA"/>
</dbReference>
<dbReference type="OrthoDB" id="1819373at2"/>
<name>A0A1I1EGC6_RUMAL</name>
<sequence>MTLNEEEQKAAARPKKKIGFIVAAILLLLIAVYAILGAVFWKIGMPAFMFGYEKNDKGGITITNYYGTYLHVHIPDKIDGLEVTEIGHGSIGDTNDKNKSAFQLFISKNIREVRLPDTVV</sequence>
<keyword evidence="1" id="KW-0812">Transmembrane</keyword>
<dbReference type="InterPro" id="IPR032675">
    <property type="entry name" value="LRR_dom_sf"/>
</dbReference>
<keyword evidence="1" id="KW-0472">Membrane</keyword>
<accession>A0A1I1EGC6</accession>